<dbReference type="SUPFAM" id="SSF109604">
    <property type="entry name" value="HD-domain/PDEase-like"/>
    <property type="match status" value="1"/>
</dbReference>
<evidence type="ECO:0000313" key="4">
    <source>
        <dbReference type="Proteomes" id="UP000824205"/>
    </source>
</evidence>
<gene>
    <name evidence="3" type="ORF">IAA48_08705</name>
</gene>
<reference evidence="3" key="1">
    <citation type="journal article" date="2021" name="PeerJ">
        <title>Extensive microbial diversity within the chicken gut microbiome revealed by metagenomics and culture.</title>
        <authorList>
            <person name="Gilroy R."/>
            <person name="Ravi A."/>
            <person name="Getino M."/>
            <person name="Pursley I."/>
            <person name="Horton D.L."/>
            <person name="Alikhan N.F."/>
            <person name="Baker D."/>
            <person name="Gharbi K."/>
            <person name="Hall N."/>
            <person name="Watson M."/>
            <person name="Adriaenssens E.M."/>
            <person name="Foster-Nyarko E."/>
            <person name="Jarju S."/>
            <person name="Secka A."/>
            <person name="Antonio M."/>
            <person name="Oren A."/>
            <person name="Chaudhuri R.R."/>
            <person name="La Ragione R."/>
            <person name="Hildebrand F."/>
            <person name="Pallen M.J."/>
        </authorList>
    </citation>
    <scope>NUCLEOTIDE SEQUENCE</scope>
    <source>
        <strain evidence="3">421</strain>
    </source>
</reference>
<dbReference type="InterPro" id="IPR006674">
    <property type="entry name" value="HD_domain"/>
</dbReference>
<sequence>MNFTQLQNGLSEGFVLIKKCEVKKAKNGSSYLDLMLGDKDGEMSAKLWDFSGEAFEEESVVKVRGSIEQYNGRDQFRITQIRPAVPSDDYNLADLVPASAVGGRQIYDMLMKRVAAFNDADLKKLVTDIMESKKDILVTCPAAFRLHHAMLGGLMLHTVSIVRMAEEICKIYPNINRELLLSGAILHDVAKTWEFTFSKTGLVNGYSAGGELIGHLVEGAVWVDEAAKRLGVPQEKAQLIEHMILSHHGVPEFGSPVRPMFLEAQILSALDTLDAQIFEFHSATAKVEPGKFSDRQWSLENRKLYNHGLSGTEHIVKLED</sequence>
<accession>A0A9D1RGA3</accession>
<dbReference type="PANTHER" id="PTHR37294">
    <property type="entry name" value="3'-5' EXORIBONUCLEASE YHAM"/>
    <property type="match status" value="1"/>
</dbReference>
<keyword evidence="1" id="KW-0378">Hydrolase</keyword>
<dbReference type="Gene3D" id="2.40.50.140">
    <property type="entry name" value="Nucleic acid-binding proteins"/>
    <property type="match status" value="1"/>
</dbReference>
<dbReference type="InterPro" id="IPR050798">
    <property type="entry name" value="YhaM_exoribonuc/phosphodiest"/>
</dbReference>
<comment type="caution">
    <text evidence="3">The sequence shown here is derived from an EMBL/GenBank/DDBJ whole genome shotgun (WGS) entry which is preliminary data.</text>
</comment>
<dbReference type="EMBL" id="DXGE01000034">
    <property type="protein sequence ID" value="HIW86558.1"/>
    <property type="molecule type" value="Genomic_DNA"/>
</dbReference>
<dbReference type="Gene3D" id="1.10.3210.10">
    <property type="entry name" value="Hypothetical protein af1432"/>
    <property type="match status" value="1"/>
</dbReference>
<dbReference type="PANTHER" id="PTHR37294:SF1">
    <property type="entry name" value="3'-5' EXORIBONUCLEASE YHAM"/>
    <property type="match status" value="1"/>
</dbReference>
<evidence type="ECO:0000313" key="3">
    <source>
        <dbReference type="EMBL" id="HIW86558.1"/>
    </source>
</evidence>
<dbReference type="GO" id="GO:0031125">
    <property type="term" value="P:rRNA 3'-end processing"/>
    <property type="evidence" value="ECO:0007669"/>
    <property type="project" value="TreeGrafter"/>
</dbReference>
<feature type="domain" description="HD" evidence="2">
    <location>
        <begin position="157"/>
        <end position="275"/>
    </location>
</feature>
<name>A0A9D1RGA3_9FIRM</name>
<dbReference type="CDD" id="cd04492">
    <property type="entry name" value="YhaM_OBF_like"/>
    <property type="match status" value="1"/>
</dbReference>
<dbReference type="AlphaFoldDB" id="A0A9D1RGA3"/>
<dbReference type="InterPro" id="IPR012340">
    <property type="entry name" value="NA-bd_OB-fold"/>
</dbReference>
<dbReference type="CDD" id="cd00077">
    <property type="entry name" value="HDc"/>
    <property type="match status" value="1"/>
</dbReference>
<dbReference type="GO" id="GO:0016787">
    <property type="term" value="F:hydrolase activity"/>
    <property type="evidence" value="ECO:0007669"/>
    <property type="project" value="UniProtKB-KW"/>
</dbReference>
<protein>
    <submittedName>
        <fullName evidence="3">HD domain-containing protein</fullName>
    </submittedName>
</protein>
<evidence type="ECO:0000259" key="2">
    <source>
        <dbReference type="Pfam" id="PF01966"/>
    </source>
</evidence>
<dbReference type="InterPro" id="IPR003607">
    <property type="entry name" value="HD/PDEase_dom"/>
</dbReference>
<proteinExistence type="predicted"/>
<organism evidence="3 4">
    <name type="scientific">Candidatus Eubacterium faecipullorum</name>
    <dbReference type="NCBI Taxonomy" id="2838571"/>
    <lineage>
        <taxon>Bacteria</taxon>
        <taxon>Bacillati</taxon>
        <taxon>Bacillota</taxon>
        <taxon>Clostridia</taxon>
        <taxon>Eubacteriales</taxon>
        <taxon>Eubacteriaceae</taxon>
        <taxon>Eubacterium</taxon>
    </lineage>
</organism>
<dbReference type="Proteomes" id="UP000824205">
    <property type="component" value="Unassembled WGS sequence"/>
</dbReference>
<evidence type="ECO:0000256" key="1">
    <source>
        <dbReference type="ARBA" id="ARBA00022801"/>
    </source>
</evidence>
<dbReference type="SUPFAM" id="SSF50249">
    <property type="entry name" value="Nucleic acid-binding proteins"/>
    <property type="match status" value="1"/>
</dbReference>
<reference evidence="3" key="2">
    <citation type="submission" date="2021-04" db="EMBL/GenBank/DDBJ databases">
        <authorList>
            <person name="Gilroy R."/>
        </authorList>
    </citation>
    <scope>NUCLEOTIDE SEQUENCE</scope>
    <source>
        <strain evidence="3">421</strain>
    </source>
</reference>
<dbReference type="Pfam" id="PF01966">
    <property type="entry name" value="HD"/>
    <property type="match status" value="1"/>
</dbReference>